<evidence type="ECO:0000256" key="1">
    <source>
        <dbReference type="ARBA" id="ARBA00010923"/>
    </source>
</evidence>
<keyword evidence="5" id="KW-0255">Endonuclease</keyword>
<accession>A0A9D1HX96</accession>
<keyword evidence="3" id="KW-0238">DNA-binding</keyword>
<keyword evidence="2" id="KW-0680">Restriction system</keyword>
<dbReference type="InterPro" id="IPR000055">
    <property type="entry name" value="Restrct_endonuc_typeI_TRD"/>
</dbReference>
<dbReference type="EMBL" id="DVMQ01000016">
    <property type="protein sequence ID" value="HIU24268.1"/>
    <property type="molecule type" value="Genomic_DNA"/>
</dbReference>
<dbReference type="GO" id="GO:0003677">
    <property type="term" value="F:DNA binding"/>
    <property type="evidence" value="ECO:0007669"/>
    <property type="project" value="UniProtKB-KW"/>
</dbReference>
<dbReference type="AlphaFoldDB" id="A0A9D1HX96"/>
<dbReference type="GO" id="GO:0004519">
    <property type="term" value="F:endonuclease activity"/>
    <property type="evidence" value="ECO:0007669"/>
    <property type="project" value="UniProtKB-KW"/>
</dbReference>
<evidence type="ECO:0000313" key="6">
    <source>
        <dbReference type="Proteomes" id="UP000824078"/>
    </source>
</evidence>
<dbReference type="Gene3D" id="3.90.220.20">
    <property type="entry name" value="DNA methylase specificity domains"/>
    <property type="match status" value="1"/>
</dbReference>
<dbReference type="InterPro" id="IPR052021">
    <property type="entry name" value="Type-I_RS_S_subunit"/>
</dbReference>
<organism evidence="5 6">
    <name type="scientific">Candidatus Coprovicinus avistercoris</name>
    <dbReference type="NCBI Taxonomy" id="2840754"/>
    <lineage>
        <taxon>Bacteria</taxon>
        <taxon>Bacillati</taxon>
        <taxon>Actinomycetota</taxon>
        <taxon>Coriobacteriia</taxon>
        <taxon>Coriobacteriales</taxon>
        <taxon>Coriobacteriaceae</taxon>
        <taxon>Coriobacteriaceae incertae sedis</taxon>
        <taxon>Candidatus Coprovicinus</taxon>
    </lineage>
</organism>
<dbReference type="Pfam" id="PF01420">
    <property type="entry name" value="Methylase_S"/>
    <property type="match status" value="1"/>
</dbReference>
<comment type="similarity">
    <text evidence="1">Belongs to the type-I restriction system S methylase family.</text>
</comment>
<keyword evidence="5" id="KW-0378">Hydrolase</keyword>
<proteinExistence type="inferred from homology"/>
<keyword evidence="5" id="KW-0540">Nuclease</keyword>
<reference evidence="5" key="1">
    <citation type="submission" date="2020-10" db="EMBL/GenBank/DDBJ databases">
        <authorList>
            <person name="Gilroy R."/>
        </authorList>
    </citation>
    <scope>NUCLEOTIDE SEQUENCE</scope>
    <source>
        <strain evidence="5">ChiHjej12B11-29160</strain>
    </source>
</reference>
<dbReference type="Proteomes" id="UP000824078">
    <property type="component" value="Unassembled WGS sequence"/>
</dbReference>
<dbReference type="PANTHER" id="PTHR30408:SF12">
    <property type="entry name" value="TYPE I RESTRICTION ENZYME MJAVIII SPECIFICITY SUBUNIT"/>
    <property type="match status" value="1"/>
</dbReference>
<evidence type="ECO:0000256" key="3">
    <source>
        <dbReference type="ARBA" id="ARBA00023125"/>
    </source>
</evidence>
<dbReference type="SUPFAM" id="SSF116734">
    <property type="entry name" value="DNA methylase specificity domain"/>
    <property type="match status" value="1"/>
</dbReference>
<feature type="domain" description="Type I restriction modification DNA specificity" evidence="4">
    <location>
        <begin position="70"/>
        <end position="182"/>
    </location>
</feature>
<sequence length="186" mass="20944">MRFHTDRTTTIGSICDVFDGPHATPKKTAEGPIYLGINAITEEGHIDSSQYAHLSEVDYTKWTRRIEPRPGDLVFSYEAALGRYAIIPEGFRGALGRRLALLRPKNEKTNIQWLLYYFLSPTWKAFTERETVKGSTVNRLSVEEFPNYPVPLLSKESQDDIVSILAPIDKAISTNSQINDNLPMAA</sequence>
<dbReference type="InterPro" id="IPR044946">
    <property type="entry name" value="Restrct_endonuc_typeI_TRD_sf"/>
</dbReference>
<gene>
    <name evidence="5" type="ORF">IAD17_05045</name>
</gene>
<dbReference type="PANTHER" id="PTHR30408">
    <property type="entry name" value="TYPE-1 RESTRICTION ENZYME ECOKI SPECIFICITY PROTEIN"/>
    <property type="match status" value="1"/>
</dbReference>
<protein>
    <submittedName>
        <fullName evidence="5">Restriction endonuclease subunit S</fullName>
    </submittedName>
</protein>
<dbReference type="GO" id="GO:0009307">
    <property type="term" value="P:DNA restriction-modification system"/>
    <property type="evidence" value="ECO:0007669"/>
    <property type="project" value="UniProtKB-KW"/>
</dbReference>
<comment type="caution">
    <text evidence="5">The sequence shown here is derived from an EMBL/GenBank/DDBJ whole genome shotgun (WGS) entry which is preliminary data.</text>
</comment>
<evidence type="ECO:0000313" key="5">
    <source>
        <dbReference type="EMBL" id="HIU24268.1"/>
    </source>
</evidence>
<evidence type="ECO:0000259" key="4">
    <source>
        <dbReference type="Pfam" id="PF01420"/>
    </source>
</evidence>
<reference evidence="5" key="2">
    <citation type="journal article" date="2021" name="PeerJ">
        <title>Extensive microbial diversity within the chicken gut microbiome revealed by metagenomics and culture.</title>
        <authorList>
            <person name="Gilroy R."/>
            <person name="Ravi A."/>
            <person name="Getino M."/>
            <person name="Pursley I."/>
            <person name="Horton D.L."/>
            <person name="Alikhan N.F."/>
            <person name="Baker D."/>
            <person name="Gharbi K."/>
            <person name="Hall N."/>
            <person name="Watson M."/>
            <person name="Adriaenssens E.M."/>
            <person name="Foster-Nyarko E."/>
            <person name="Jarju S."/>
            <person name="Secka A."/>
            <person name="Antonio M."/>
            <person name="Oren A."/>
            <person name="Chaudhuri R.R."/>
            <person name="La Ragione R."/>
            <person name="Hildebrand F."/>
            <person name="Pallen M.J."/>
        </authorList>
    </citation>
    <scope>NUCLEOTIDE SEQUENCE</scope>
    <source>
        <strain evidence="5">ChiHjej12B11-29160</strain>
    </source>
</reference>
<evidence type="ECO:0000256" key="2">
    <source>
        <dbReference type="ARBA" id="ARBA00022747"/>
    </source>
</evidence>
<name>A0A9D1HX96_9ACTN</name>